<dbReference type="Pfam" id="PF20584">
    <property type="entry name" value="DUF6787"/>
    <property type="match status" value="1"/>
</dbReference>
<name>A0A8J4PQV2_9MYCE</name>
<dbReference type="EMBL" id="AJWJ01000299">
    <property type="protein sequence ID" value="KAF2072222.1"/>
    <property type="molecule type" value="Genomic_DNA"/>
</dbReference>
<evidence type="ECO:0000259" key="2">
    <source>
        <dbReference type="Pfam" id="PF20584"/>
    </source>
</evidence>
<keyword evidence="1" id="KW-0812">Transmembrane</keyword>
<organism evidence="3 4">
    <name type="scientific">Polysphondylium violaceum</name>
    <dbReference type="NCBI Taxonomy" id="133409"/>
    <lineage>
        <taxon>Eukaryota</taxon>
        <taxon>Amoebozoa</taxon>
        <taxon>Evosea</taxon>
        <taxon>Eumycetozoa</taxon>
        <taxon>Dictyostelia</taxon>
        <taxon>Dictyosteliales</taxon>
        <taxon>Dictyosteliaceae</taxon>
        <taxon>Polysphondylium</taxon>
    </lineage>
</organism>
<feature type="domain" description="DUF6787" evidence="2">
    <location>
        <begin position="34"/>
        <end position="109"/>
    </location>
</feature>
<keyword evidence="1" id="KW-1133">Transmembrane helix</keyword>
<accession>A0A8J4PQV2</accession>
<dbReference type="AlphaFoldDB" id="A0A8J4PQV2"/>
<dbReference type="OrthoDB" id="270912at2759"/>
<reference evidence="3" key="1">
    <citation type="submission" date="2020-01" db="EMBL/GenBank/DDBJ databases">
        <title>Development of genomics and gene disruption for Polysphondylium violaceum indicates a role for the polyketide synthase stlB in stalk morphogenesis.</title>
        <authorList>
            <person name="Narita B."/>
            <person name="Kawabe Y."/>
            <person name="Kin K."/>
            <person name="Saito T."/>
            <person name="Gibbs R."/>
            <person name="Kuspa A."/>
            <person name="Muzny D."/>
            <person name="Queller D."/>
            <person name="Richards S."/>
            <person name="Strassman J."/>
            <person name="Sucgang R."/>
            <person name="Worley K."/>
            <person name="Schaap P."/>
        </authorList>
    </citation>
    <scope>NUCLEOTIDE SEQUENCE</scope>
    <source>
        <strain evidence="3">QSvi11</strain>
    </source>
</reference>
<gene>
    <name evidence="3" type="ORF">CYY_006467</name>
</gene>
<evidence type="ECO:0000313" key="3">
    <source>
        <dbReference type="EMBL" id="KAF2072222.1"/>
    </source>
</evidence>
<evidence type="ECO:0000256" key="1">
    <source>
        <dbReference type="SAM" id="Phobius"/>
    </source>
</evidence>
<comment type="caution">
    <text evidence="3">The sequence shown here is derived from an EMBL/GenBank/DDBJ whole genome shotgun (WGS) entry which is preliminary data.</text>
</comment>
<evidence type="ECO:0000313" key="4">
    <source>
        <dbReference type="Proteomes" id="UP000695562"/>
    </source>
</evidence>
<keyword evidence="1" id="KW-0472">Membrane</keyword>
<keyword evidence="4" id="KW-1185">Reference proteome</keyword>
<feature type="transmembrane region" description="Helical" evidence="1">
    <location>
        <begin position="33"/>
        <end position="54"/>
    </location>
</feature>
<feature type="transmembrane region" description="Helical" evidence="1">
    <location>
        <begin position="74"/>
        <end position="95"/>
    </location>
</feature>
<dbReference type="Proteomes" id="UP000695562">
    <property type="component" value="Unassembled WGS sequence"/>
</dbReference>
<proteinExistence type="predicted"/>
<sequence length="128" mass="15203">MSDNTKNKTFLEKYLNNTYEYPRFSSKWFMEMSLVMVVFACTGSSALYIVKYLLRNMWQVEGTVFGGPWQYTLAYFVTMFTIYPFVLLSYGTLFGRHQYFKKIFMRMVSFGRLRALLSKSFKSQPKSQ</sequence>
<protein>
    <recommendedName>
        <fullName evidence="2">DUF6787 domain-containing protein</fullName>
    </recommendedName>
</protein>
<dbReference type="InterPro" id="IPR046714">
    <property type="entry name" value="DUF6787"/>
</dbReference>